<protein>
    <submittedName>
        <fullName evidence="5">YT521-B-like domain-containing protein</fullName>
    </submittedName>
</protein>
<reference evidence="5" key="1">
    <citation type="journal article" date="2020" name="New Phytol.">
        <title>Comparative genomics reveals dynamic genome evolution in host specialist ectomycorrhizal fungi.</title>
        <authorList>
            <person name="Lofgren L.A."/>
            <person name="Nguyen N.H."/>
            <person name="Vilgalys R."/>
            <person name="Ruytinx J."/>
            <person name="Liao H.L."/>
            <person name="Branco S."/>
            <person name="Kuo A."/>
            <person name="LaButti K."/>
            <person name="Lipzen A."/>
            <person name="Andreopoulos W."/>
            <person name="Pangilinan J."/>
            <person name="Riley R."/>
            <person name="Hundley H."/>
            <person name="Na H."/>
            <person name="Barry K."/>
            <person name="Grigoriev I.V."/>
            <person name="Stajich J.E."/>
            <person name="Kennedy P.G."/>
        </authorList>
    </citation>
    <scope>NUCLEOTIDE SEQUENCE</scope>
    <source>
        <strain evidence="5">S12</strain>
    </source>
</reference>
<sequence length="1017" mass="111693">MEVRRQWPRHGTARGLERLNPSLPAPSTRHPGWVMPMTYTLTVLLQSVEPSNHLGLKQTGKVEIEQQGACIISCVIYRTVHTATYPIKQKHELKSPLLLLFTNIVVTCYMASMGTDNILDSAKRMRTPPQQQRSQNQVHPPPSTSRHPPLASIQAGHVQFHPSSSSGVQTQTQAPQDTSGTRVGNIPHANVLQGSNVPPSSSIGSLLRHHPPSSFQPNNYPGQYTLSQQPPPFPTAHPPTYPYTHARGYAPHFSLESGPYQQNLPGFGSMMQARSPYHTGGLPYTLGGNSGMHSTASSPTTHSPLPVQQPPPGASGSHSILQYQPVRYPSPYTPYRYNHAYQPNPYQWHYNSPVPPGFNEGIPMHYQPQYQINFSPSQDSPSPDLETHFSQVSIRGSPTSPVQSTASSAVLPARHPPQVALTAPPSSSVSNSPKIFARAEGHASPSKPPKVNSPSCSHSERPAVRRPHHPNPPSHKSEWVMWIGNVPGGTTHDELWRFLKRPPVDNDSFESEDNGISSIFLISRSNCAFVNFDTEEHLRRAIVQFNGQHLHPHERRGPRLVCRVRRKEDDLRAGVGGQRGVGMHTRYVREQSQQGQNNQVTPSEDDQSSSTGRRSSLSSESGNPLAGAAPQSSDEEAARAHQGSQPGGSVKAQSSSSYTSTNSSFLSRHFPKRFFILKSLTQFDLDLSVENGLWATQKHNEAILDQAYRTSSDVILIFSVNKSGEFYGYAHMAGRILKGEHRVSWASHADPSATSVSSSRREPGSPSPLVATDHTFFTPSENRLVEESPMPFTPHSGGSLSSKPSPMEPHRSSAPAALGPYPPREESPAKKLSLRESRKAMTATGLISRDFVNVTPEIVLDKNAPVRALRNQESTDGNKSAVSALQSVEEENNSISSDDGNTGEEQQKDDVMPSMTKNAGNDEQAWGQPFMVEWLCTERLPFYSTRHLRNPWNQDREIKVSRDGTEVEPGVGQQLLEQWRTLAAAPVVMETSKSPAEVDQRAAKPTSTPPTGSGKFR</sequence>
<dbReference type="InterPro" id="IPR035979">
    <property type="entry name" value="RBD_domain_sf"/>
</dbReference>
<dbReference type="Gene3D" id="3.10.590.10">
    <property type="entry name" value="ph1033 like domains"/>
    <property type="match status" value="2"/>
</dbReference>
<feature type="region of interest" description="Disordered" evidence="2">
    <location>
        <begin position="869"/>
        <end position="923"/>
    </location>
</feature>
<evidence type="ECO:0000259" key="4">
    <source>
        <dbReference type="PROSITE" id="PS50882"/>
    </source>
</evidence>
<dbReference type="RefSeq" id="XP_041161182.1">
    <property type="nucleotide sequence ID" value="XM_041302741.1"/>
</dbReference>
<feature type="compositionally biased region" description="Basic residues" evidence="2">
    <location>
        <begin position="1"/>
        <end position="12"/>
    </location>
</feature>
<feature type="compositionally biased region" description="Low complexity" evidence="2">
    <location>
        <begin position="649"/>
        <end position="664"/>
    </location>
</feature>
<dbReference type="Proteomes" id="UP000719766">
    <property type="component" value="Unassembled WGS sequence"/>
</dbReference>
<feature type="region of interest" description="Disordered" evidence="2">
    <location>
        <begin position="125"/>
        <end position="245"/>
    </location>
</feature>
<name>A0A9P7ARY6_9AGAM</name>
<feature type="region of interest" description="Disordered" evidence="2">
    <location>
        <begin position="393"/>
        <end position="476"/>
    </location>
</feature>
<dbReference type="GO" id="GO:0000398">
    <property type="term" value="P:mRNA splicing, via spliceosome"/>
    <property type="evidence" value="ECO:0007669"/>
    <property type="project" value="TreeGrafter"/>
</dbReference>
<evidence type="ECO:0000313" key="6">
    <source>
        <dbReference type="Proteomes" id="UP000719766"/>
    </source>
</evidence>
<comment type="caution">
    <text evidence="5">The sequence shown here is derived from an EMBL/GenBank/DDBJ whole genome shotgun (WGS) entry which is preliminary data.</text>
</comment>
<feature type="region of interest" description="Disordered" evidence="2">
    <location>
        <begin position="990"/>
        <end position="1017"/>
    </location>
</feature>
<dbReference type="PANTHER" id="PTHR12357:SF3">
    <property type="entry name" value="YTH DOMAIN-CONTAINING PROTEIN 1"/>
    <property type="match status" value="1"/>
</dbReference>
<feature type="compositionally biased region" description="Polar residues" evidence="2">
    <location>
        <begin position="590"/>
        <end position="602"/>
    </location>
</feature>
<proteinExistence type="predicted"/>
<dbReference type="GO" id="GO:0005654">
    <property type="term" value="C:nucleoplasm"/>
    <property type="evidence" value="ECO:0007669"/>
    <property type="project" value="TreeGrafter"/>
</dbReference>
<dbReference type="OrthoDB" id="6103986at2759"/>
<dbReference type="InterPro" id="IPR045168">
    <property type="entry name" value="YTH_prot"/>
</dbReference>
<dbReference type="Gene3D" id="3.30.70.330">
    <property type="match status" value="1"/>
</dbReference>
<feature type="compositionally biased region" description="Polar residues" evidence="2">
    <location>
        <begin position="424"/>
        <end position="433"/>
    </location>
</feature>
<dbReference type="InterPro" id="IPR012677">
    <property type="entry name" value="Nucleotide-bd_a/b_plait_sf"/>
</dbReference>
<feature type="compositionally biased region" description="Polar residues" evidence="2">
    <location>
        <begin position="213"/>
        <end position="228"/>
    </location>
</feature>
<dbReference type="InterPro" id="IPR007275">
    <property type="entry name" value="YTH_domain"/>
</dbReference>
<dbReference type="PROSITE" id="PS50102">
    <property type="entry name" value="RRM"/>
    <property type="match status" value="1"/>
</dbReference>
<feature type="domain" description="YTH" evidence="4">
    <location>
        <begin position="839"/>
        <end position="979"/>
    </location>
</feature>
<organism evidence="5 6">
    <name type="scientific">Suillus plorans</name>
    <dbReference type="NCBI Taxonomy" id="116603"/>
    <lineage>
        <taxon>Eukaryota</taxon>
        <taxon>Fungi</taxon>
        <taxon>Dikarya</taxon>
        <taxon>Basidiomycota</taxon>
        <taxon>Agaricomycotina</taxon>
        <taxon>Agaricomycetes</taxon>
        <taxon>Agaricomycetidae</taxon>
        <taxon>Boletales</taxon>
        <taxon>Suillineae</taxon>
        <taxon>Suillaceae</taxon>
        <taxon>Suillus</taxon>
    </lineage>
</organism>
<dbReference type="Pfam" id="PF25701">
    <property type="entry name" value="RRM_YTH1"/>
    <property type="match status" value="1"/>
</dbReference>
<dbReference type="InterPro" id="IPR000504">
    <property type="entry name" value="RRM_dom"/>
</dbReference>
<feature type="region of interest" description="Disordered" evidence="2">
    <location>
        <begin position="750"/>
        <end position="833"/>
    </location>
</feature>
<feature type="domain" description="YTH" evidence="4">
    <location>
        <begin position="672"/>
        <end position="814"/>
    </location>
</feature>
<dbReference type="PANTHER" id="PTHR12357">
    <property type="entry name" value="YTH YT521-B HOMOLOGY DOMAIN-CONTAINING"/>
    <property type="match status" value="1"/>
</dbReference>
<dbReference type="Pfam" id="PF04146">
    <property type="entry name" value="YTH"/>
    <property type="match status" value="1"/>
</dbReference>
<dbReference type="InterPro" id="IPR057720">
    <property type="entry name" value="RRM_YTH1"/>
</dbReference>
<dbReference type="CDD" id="cd00590">
    <property type="entry name" value="RRM_SF"/>
    <property type="match status" value="1"/>
</dbReference>
<evidence type="ECO:0000259" key="3">
    <source>
        <dbReference type="PROSITE" id="PS50102"/>
    </source>
</evidence>
<dbReference type="GO" id="GO:0003729">
    <property type="term" value="F:mRNA binding"/>
    <property type="evidence" value="ECO:0007669"/>
    <property type="project" value="TreeGrafter"/>
</dbReference>
<accession>A0A9P7ARY6</accession>
<evidence type="ECO:0000256" key="1">
    <source>
        <dbReference type="PROSITE-ProRule" id="PRU00176"/>
    </source>
</evidence>
<feature type="compositionally biased region" description="Polar residues" evidence="2">
    <location>
        <begin position="161"/>
        <end position="182"/>
    </location>
</feature>
<feature type="compositionally biased region" description="Polar residues" evidence="2">
    <location>
        <begin position="393"/>
        <end position="408"/>
    </location>
</feature>
<feature type="compositionally biased region" description="Polar residues" evidence="2">
    <location>
        <begin position="192"/>
        <end position="204"/>
    </location>
</feature>
<feature type="region of interest" description="Disordered" evidence="2">
    <location>
        <begin position="284"/>
        <end position="318"/>
    </location>
</feature>
<dbReference type="GO" id="GO:1990247">
    <property type="term" value="F:N6-methyladenosine-containing RNA reader activity"/>
    <property type="evidence" value="ECO:0007669"/>
    <property type="project" value="TreeGrafter"/>
</dbReference>
<evidence type="ECO:0000256" key="2">
    <source>
        <dbReference type="SAM" id="MobiDB-lite"/>
    </source>
</evidence>
<gene>
    <name evidence="5" type="ORF">HD556DRAFT_1364481</name>
</gene>
<feature type="compositionally biased region" description="Polar residues" evidence="2">
    <location>
        <begin position="893"/>
        <end position="904"/>
    </location>
</feature>
<keyword evidence="1" id="KW-0694">RNA-binding</keyword>
<feature type="compositionally biased region" description="Polar residues" evidence="2">
    <location>
        <begin position="871"/>
        <end position="886"/>
    </location>
</feature>
<feature type="compositionally biased region" description="Low complexity" evidence="2">
    <location>
        <begin position="293"/>
        <end position="304"/>
    </location>
</feature>
<evidence type="ECO:0000313" key="5">
    <source>
        <dbReference type="EMBL" id="KAG1795309.1"/>
    </source>
</evidence>
<feature type="compositionally biased region" description="Basic and acidic residues" evidence="2">
    <location>
        <begin position="823"/>
        <end position="833"/>
    </location>
</feature>
<feature type="compositionally biased region" description="Low complexity" evidence="2">
    <location>
        <begin position="608"/>
        <end position="622"/>
    </location>
</feature>
<feature type="region of interest" description="Disordered" evidence="2">
    <location>
        <begin position="589"/>
        <end position="664"/>
    </location>
</feature>
<feature type="region of interest" description="Disordered" evidence="2">
    <location>
        <begin position="1"/>
        <end position="24"/>
    </location>
</feature>
<keyword evidence="6" id="KW-1185">Reference proteome</keyword>
<feature type="compositionally biased region" description="Polar residues" evidence="2">
    <location>
        <begin position="128"/>
        <end position="138"/>
    </location>
</feature>
<dbReference type="PROSITE" id="PS50882">
    <property type="entry name" value="YTH"/>
    <property type="match status" value="2"/>
</dbReference>
<dbReference type="EMBL" id="JABBWE010000022">
    <property type="protein sequence ID" value="KAG1795309.1"/>
    <property type="molecule type" value="Genomic_DNA"/>
</dbReference>
<dbReference type="GO" id="GO:0000381">
    <property type="term" value="P:regulation of alternative mRNA splicing, via spliceosome"/>
    <property type="evidence" value="ECO:0007669"/>
    <property type="project" value="TreeGrafter"/>
</dbReference>
<dbReference type="CDD" id="cd21134">
    <property type="entry name" value="YTH"/>
    <property type="match status" value="1"/>
</dbReference>
<feature type="compositionally biased region" description="Pro residues" evidence="2">
    <location>
        <begin position="229"/>
        <end position="241"/>
    </location>
</feature>
<dbReference type="GeneID" id="64596505"/>
<dbReference type="SUPFAM" id="SSF54928">
    <property type="entry name" value="RNA-binding domain, RBD"/>
    <property type="match status" value="1"/>
</dbReference>
<dbReference type="AlphaFoldDB" id="A0A9P7ARY6"/>
<feature type="domain" description="RRM" evidence="3">
    <location>
        <begin position="479"/>
        <end position="567"/>
    </location>
</feature>